<dbReference type="InterPro" id="IPR052861">
    <property type="entry name" value="BPTI/Kunitz_domain"/>
</dbReference>
<dbReference type="PRINTS" id="PR00759">
    <property type="entry name" value="BASICPTASE"/>
</dbReference>
<dbReference type="InterPro" id="IPR002223">
    <property type="entry name" value="Kunitz_BPTI"/>
</dbReference>
<dbReference type="WBParaSite" id="ALUE_0001408501-mRNA-1">
    <property type="protein sequence ID" value="ALUE_0001408501-mRNA-1"/>
    <property type="gene ID" value="ALUE_0001408501"/>
</dbReference>
<dbReference type="PANTHER" id="PTHR47248">
    <property type="entry name" value="PROTEIN CBG06772"/>
    <property type="match status" value="1"/>
</dbReference>
<dbReference type="CDD" id="cd00109">
    <property type="entry name" value="Kunitz-type"/>
    <property type="match status" value="2"/>
</dbReference>
<reference evidence="4" key="1">
    <citation type="submission" date="2023-03" db="UniProtKB">
        <authorList>
            <consortium name="WormBaseParasite"/>
        </authorList>
    </citation>
    <scope>IDENTIFICATION</scope>
</reference>
<dbReference type="SUPFAM" id="SSF57362">
    <property type="entry name" value="BPTI-like"/>
    <property type="match status" value="2"/>
</dbReference>
<dbReference type="PROSITE" id="PS00280">
    <property type="entry name" value="BPTI_KUNITZ_1"/>
    <property type="match status" value="2"/>
</dbReference>
<dbReference type="AlphaFoldDB" id="A0A9J2PVE2"/>
<evidence type="ECO:0000256" key="1">
    <source>
        <dbReference type="SAM" id="MobiDB-lite"/>
    </source>
</evidence>
<keyword evidence="3" id="KW-1185">Reference proteome</keyword>
<dbReference type="InterPro" id="IPR036880">
    <property type="entry name" value="Kunitz_BPTI_sf"/>
</dbReference>
<dbReference type="Proteomes" id="UP000036681">
    <property type="component" value="Unplaced"/>
</dbReference>
<protein>
    <submittedName>
        <fullName evidence="4">BPTI/Kunitz inhibitor domain-containing protein</fullName>
    </submittedName>
</protein>
<feature type="region of interest" description="Disordered" evidence="1">
    <location>
        <begin position="548"/>
        <end position="568"/>
    </location>
</feature>
<dbReference type="SMART" id="SM00131">
    <property type="entry name" value="KU"/>
    <property type="match status" value="2"/>
</dbReference>
<dbReference type="Pfam" id="PF00014">
    <property type="entry name" value="Kunitz_BPTI"/>
    <property type="match status" value="2"/>
</dbReference>
<dbReference type="PANTHER" id="PTHR47248:SF7">
    <property type="entry name" value="BPTI_KUNITZ INHIBITOR DOMAIN-CONTAINING PROTEIN"/>
    <property type="match status" value="1"/>
</dbReference>
<evidence type="ECO:0000313" key="4">
    <source>
        <dbReference type="WBParaSite" id="ALUE_0001408501-mRNA-1"/>
    </source>
</evidence>
<accession>A0A9J2PVE2</accession>
<proteinExistence type="predicted"/>
<name>A0A9J2PVE2_ASCLU</name>
<organism evidence="3 4">
    <name type="scientific">Ascaris lumbricoides</name>
    <name type="common">Giant roundworm</name>
    <dbReference type="NCBI Taxonomy" id="6252"/>
    <lineage>
        <taxon>Eukaryota</taxon>
        <taxon>Metazoa</taxon>
        <taxon>Ecdysozoa</taxon>
        <taxon>Nematoda</taxon>
        <taxon>Chromadorea</taxon>
        <taxon>Rhabditida</taxon>
        <taxon>Spirurina</taxon>
        <taxon>Ascaridomorpha</taxon>
        <taxon>Ascaridoidea</taxon>
        <taxon>Ascarididae</taxon>
        <taxon>Ascaris</taxon>
    </lineage>
</organism>
<feature type="domain" description="BPTI/Kunitz inhibitor" evidence="2">
    <location>
        <begin position="353"/>
        <end position="407"/>
    </location>
</feature>
<feature type="domain" description="BPTI/Kunitz inhibitor" evidence="2">
    <location>
        <begin position="157"/>
        <end position="192"/>
    </location>
</feature>
<dbReference type="InterPro" id="IPR020901">
    <property type="entry name" value="Prtase_inh_Kunz-CS"/>
</dbReference>
<dbReference type="PROSITE" id="PS50279">
    <property type="entry name" value="BPTI_KUNITZ_2"/>
    <property type="match status" value="2"/>
</dbReference>
<evidence type="ECO:0000313" key="3">
    <source>
        <dbReference type="Proteomes" id="UP000036681"/>
    </source>
</evidence>
<sequence>MQTCMLQVKSATASTFFSSAHCYSPDALAYLPQVILIRHIMNTSHFTFYKLTSSYLFAEGSSLGAFVHLTDRQIGATNKSSVKKSSASISTTTSICLLSKEGGTCNDKGNTTGKASDRPRVSGVSFQFYFLAALEFVLYDIYGMLGYSNQMNFAVQRFYFDATVGCCVGFIYTGCGGNENRFETREDCEERCMNGLKSSPCANSYSIPHMRTNFDGKLSCSNRRCGDGFICVTDERSISQCCNQTIEQSYAAARSSFCVHSQRSLRSVITHSEVLFGRDCSDLLCTNGFECIQINTLFVKCCQRECDHAGQMPSAKPPLMIEKEKRARSILNSSGQIQQQNPRIGKKNFKSPCAMPKHEGNCSGDYKMMAQVFFYDPDWQSCFAFKYTGCGGNANRFITIDDCESKCLYADGSVCKGPLPSIEPTSQDPPCADNLCPEGYTCSYGFGYMECCNSTIQQYASEAYSSTCPDGSLADGINDDYFMAIFAKSCSDLVCDTPRRCVQVSPYFAKCCGIAPIPPQPHAPPTIENGHRSHGSLLDISPGTLDGNGIESHSGMVDSDAGSMPYAK</sequence>
<dbReference type="GO" id="GO:0004867">
    <property type="term" value="F:serine-type endopeptidase inhibitor activity"/>
    <property type="evidence" value="ECO:0007669"/>
    <property type="project" value="InterPro"/>
</dbReference>
<evidence type="ECO:0000259" key="2">
    <source>
        <dbReference type="PROSITE" id="PS50279"/>
    </source>
</evidence>
<dbReference type="Gene3D" id="4.10.410.10">
    <property type="entry name" value="Pancreatic trypsin inhibitor Kunitz domain"/>
    <property type="match status" value="2"/>
</dbReference>